<dbReference type="OrthoDB" id="7605423at2"/>
<dbReference type="AlphaFoldDB" id="A0A6B8KH13"/>
<gene>
    <name evidence="1" type="ORF">H2LOC_019280</name>
</gene>
<evidence type="ECO:0000313" key="1">
    <source>
        <dbReference type="EMBL" id="QGM47646.1"/>
    </source>
</evidence>
<dbReference type="Proteomes" id="UP000309061">
    <property type="component" value="Chromosome"/>
</dbReference>
<proteinExistence type="predicted"/>
<sequence length="190" mass="20526">MAEFITEKDLSARIRLVLSGTEIQCAVAFLGDGSAELLRDKVQAEIICDLSMGGTFPPELKRLGAPGNEKLRYINGLHAKVYISSAGAIVSSANATANGIGNDRHQARLIEAGTFYSPDDANWRSTKKWFCQLYESAPRVDKGALADAYQRWEPPRGAAIPAVAVRSGSLLDLVRSRVQTHKVLGVKSGL</sequence>
<accession>A0A6B8KH13</accession>
<name>A0A6B8KH13_9HYPH</name>
<evidence type="ECO:0008006" key="3">
    <source>
        <dbReference type="Google" id="ProtNLM"/>
    </source>
</evidence>
<dbReference type="CDD" id="cd09117">
    <property type="entry name" value="PLDc_Bfil_DEXD_like"/>
    <property type="match status" value="1"/>
</dbReference>
<evidence type="ECO:0000313" key="2">
    <source>
        <dbReference type="Proteomes" id="UP000309061"/>
    </source>
</evidence>
<keyword evidence="2" id="KW-1185">Reference proteome</keyword>
<reference evidence="1 2" key="1">
    <citation type="submission" date="2019-11" db="EMBL/GenBank/DDBJ databases">
        <title>The genome sequence of Methylocystis heyeri.</title>
        <authorList>
            <person name="Oshkin I.Y."/>
            <person name="Miroshnikov K."/>
            <person name="Dedysh S.N."/>
        </authorList>
    </citation>
    <scope>NUCLEOTIDE SEQUENCE [LARGE SCALE GENOMIC DNA]</scope>
    <source>
        <strain evidence="1 2">H2</strain>
    </source>
</reference>
<dbReference type="KEGG" id="mhey:H2LOC_019280"/>
<dbReference type="RefSeq" id="WP_136497123.1">
    <property type="nucleotide sequence ID" value="NZ_CP046052.1"/>
</dbReference>
<dbReference type="Gene3D" id="3.30.870.10">
    <property type="entry name" value="Endonuclease Chain A"/>
    <property type="match status" value="1"/>
</dbReference>
<dbReference type="EMBL" id="CP046052">
    <property type="protein sequence ID" value="QGM47646.1"/>
    <property type="molecule type" value="Genomic_DNA"/>
</dbReference>
<organism evidence="1 2">
    <name type="scientific">Methylocystis heyeri</name>
    <dbReference type="NCBI Taxonomy" id="391905"/>
    <lineage>
        <taxon>Bacteria</taxon>
        <taxon>Pseudomonadati</taxon>
        <taxon>Pseudomonadota</taxon>
        <taxon>Alphaproteobacteria</taxon>
        <taxon>Hyphomicrobiales</taxon>
        <taxon>Methylocystaceae</taxon>
        <taxon>Methylocystis</taxon>
    </lineage>
</organism>
<protein>
    <recommendedName>
        <fullName evidence="3">Phospholipase D-like domain-containing protein</fullName>
    </recommendedName>
</protein>